<feature type="region of interest" description="Disordered" evidence="18">
    <location>
        <begin position="1"/>
        <end position="21"/>
    </location>
</feature>
<dbReference type="GO" id="GO:0004674">
    <property type="term" value="F:protein serine/threonine kinase activity"/>
    <property type="evidence" value="ECO:0007669"/>
    <property type="project" value="UniProtKB-KW"/>
</dbReference>
<dbReference type="GO" id="GO:0004715">
    <property type="term" value="F:non-membrane spanning protein tyrosine kinase activity"/>
    <property type="evidence" value="ECO:0007669"/>
    <property type="project" value="UniProtKB-UniRule"/>
</dbReference>
<comment type="caution">
    <text evidence="21">The sequence shown here is derived from an EMBL/GenBank/DDBJ whole genome shotgun (WGS) entry which is preliminary data.</text>
</comment>
<dbReference type="InterPro" id="IPR011009">
    <property type="entry name" value="Kinase-like_dom_sf"/>
</dbReference>
<dbReference type="FunFam" id="1.10.510.10:FF:000989">
    <property type="entry name" value="Wee1-like protein kinase"/>
    <property type="match status" value="1"/>
</dbReference>
<evidence type="ECO:0000256" key="3">
    <source>
        <dbReference type="ARBA" id="ARBA00022723"/>
    </source>
</evidence>
<feature type="binding site" evidence="14">
    <location>
        <position position="343"/>
    </location>
    <ligand>
        <name>Mg(2+)</name>
        <dbReference type="ChEBI" id="CHEBI:18420"/>
        <label>1</label>
    </ligand>
</feature>
<dbReference type="Gene3D" id="1.10.510.10">
    <property type="entry name" value="Transferase(Phosphotransferase) domain 1"/>
    <property type="match status" value="1"/>
</dbReference>
<evidence type="ECO:0000256" key="13">
    <source>
        <dbReference type="PIRSR" id="PIRSR037281-2"/>
    </source>
</evidence>
<protein>
    <recommendedName>
        <fullName evidence="11">Wee1-like protein kinase</fullName>
        <ecNumber evidence="11">2.7.10.2</ecNumber>
    </recommendedName>
</protein>
<feature type="binding site" evidence="13">
    <location>
        <position position="207"/>
    </location>
    <ligand>
        <name>ATP</name>
        <dbReference type="ChEBI" id="CHEBI:30616"/>
    </ligand>
</feature>
<evidence type="ECO:0000259" key="19">
    <source>
        <dbReference type="PROSITE" id="PS50011"/>
    </source>
</evidence>
<organism evidence="21 23">
    <name type="scientific">Polyplax serrata</name>
    <name type="common">Common mouse louse</name>
    <dbReference type="NCBI Taxonomy" id="468196"/>
    <lineage>
        <taxon>Eukaryota</taxon>
        <taxon>Metazoa</taxon>
        <taxon>Ecdysozoa</taxon>
        <taxon>Arthropoda</taxon>
        <taxon>Hexapoda</taxon>
        <taxon>Insecta</taxon>
        <taxon>Pterygota</taxon>
        <taxon>Neoptera</taxon>
        <taxon>Paraneoptera</taxon>
        <taxon>Psocodea</taxon>
        <taxon>Troctomorpha</taxon>
        <taxon>Phthiraptera</taxon>
        <taxon>Anoplura</taxon>
        <taxon>Polyplacidae</taxon>
        <taxon>Polyplax</taxon>
    </lineage>
</organism>
<dbReference type="PIRSF" id="PIRSF037281">
    <property type="entry name" value="Wee1-like_protein_kinase"/>
    <property type="match status" value="1"/>
</dbReference>
<comment type="cofactor">
    <cofactor evidence="14">
        <name>Mg(2+)</name>
        <dbReference type="ChEBI" id="CHEBI:18420"/>
    </cofactor>
    <text evidence="14">Binds 2 magnesium ions per subunit.</text>
</comment>
<feature type="domain" description="Protein kinase" evidence="19">
    <location>
        <begin position="178"/>
        <end position="450"/>
    </location>
</feature>
<evidence type="ECO:0000313" key="20">
    <source>
        <dbReference type="EMBL" id="KAK6624849.1"/>
    </source>
</evidence>
<dbReference type="GO" id="GO:0000278">
    <property type="term" value="P:mitotic cell cycle"/>
    <property type="evidence" value="ECO:0007669"/>
    <property type="project" value="InterPro"/>
</dbReference>
<dbReference type="PANTHER" id="PTHR11042:SF185">
    <property type="entry name" value="WEE1-LIKE PROTEIN KINASE"/>
    <property type="match status" value="1"/>
</dbReference>
<evidence type="ECO:0000256" key="18">
    <source>
        <dbReference type="SAM" id="MobiDB-lite"/>
    </source>
</evidence>
<evidence type="ECO:0000256" key="15">
    <source>
        <dbReference type="PROSITE-ProRule" id="PRU10141"/>
    </source>
</evidence>
<keyword evidence="6 11" id="KW-0067">ATP-binding</keyword>
<feature type="binding site" evidence="15">
    <location>
        <position position="208"/>
    </location>
    <ligand>
        <name>ATP</name>
        <dbReference type="ChEBI" id="CHEBI:30616"/>
    </ligand>
</feature>
<dbReference type="GO" id="GO:0005737">
    <property type="term" value="C:cytoplasm"/>
    <property type="evidence" value="ECO:0007669"/>
    <property type="project" value="TreeGrafter"/>
</dbReference>
<dbReference type="InterPro" id="IPR017164">
    <property type="entry name" value="Wee1-like_protein_kinase"/>
</dbReference>
<reference evidence="21 23" key="1">
    <citation type="submission" date="2023-10" db="EMBL/GenBank/DDBJ databases">
        <title>Genomes of two closely related lineages of the louse Polyplax serrata with different host specificities.</title>
        <authorList>
            <person name="Martinu J."/>
            <person name="Tarabai H."/>
            <person name="Stefka J."/>
            <person name="Hypsa V."/>
        </authorList>
    </citation>
    <scope>NUCLEOTIDE SEQUENCE [LARGE SCALE GENOMIC DNA]</scope>
    <source>
        <strain evidence="20">98ZLc_SE</strain>
        <strain evidence="21">HR10_N</strain>
    </source>
</reference>
<evidence type="ECO:0000256" key="16">
    <source>
        <dbReference type="RuleBase" id="RU000304"/>
    </source>
</evidence>
<name>A0AAN8S604_POLSC</name>
<dbReference type="InterPro" id="IPR017441">
    <property type="entry name" value="Protein_kinase_ATP_BS"/>
</dbReference>
<evidence type="ECO:0000256" key="7">
    <source>
        <dbReference type="ARBA" id="ARBA00022842"/>
    </source>
</evidence>
<evidence type="ECO:0000256" key="14">
    <source>
        <dbReference type="PIRSR" id="PIRSR037281-3"/>
    </source>
</evidence>
<keyword evidence="5 11" id="KW-0418">Kinase</keyword>
<feature type="compositionally biased region" description="Acidic residues" evidence="18">
    <location>
        <begin position="1"/>
        <end position="13"/>
    </location>
</feature>
<dbReference type="GO" id="GO:0005634">
    <property type="term" value="C:nucleus"/>
    <property type="evidence" value="ECO:0007669"/>
    <property type="project" value="UniProtKB-SubCell"/>
</dbReference>
<evidence type="ECO:0000256" key="4">
    <source>
        <dbReference type="ARBA" id="ARBA00022741"/>
    </source>
</evidence>
<comment type="similarity">
    <text evidence="10">Belongs to the protein kinase superfamily. Ser/Thr protein kinase family. GCN2 subfamily.</text>
</comment>
<dbReference type="Proteomes" id="UP001359485">
    <property type="component" value="Unassembled WGS sequence"/>
</dbReference>
<dbReference type="EMBL" id="JAWJWE010000010">
    <property type="protein sequence ID" value="KAK6630612.1"/>
    <property type="molecule type" value="Genomic_DNA"/>
</dbReference>
<comment type="similarity">
    <text evidence="11">Belongs to the protein kinase superfamily. Ser/Thr protein kinase family. WEE1 subfamily.</text>
</comment>
<feature type="binding site" evidence="14">
    <location>
        <position position="310"/>
    </location>
    <ligand>
        <name>Mg(2+)</name>
        <dbReference type="ChEBI" id="CHEBI:18420"/>
        <label>1</label>
    </ligand>
</feature>
<feature type="coiled-coil region" evidence="17">
    <location>
        <begin position="451"/>
        <end position="478"/>
    </location>
</feature>
<evidence type="ECO:0000256" key="2">
    <source>
        <dbReference type="ARBA" id="ARBA00022679"/>
    </source>
</evidence>
<feature type="region of interest" description="Disordered" evidence="18">
    <location>
        <begin position="125"/>
        <end position="152"/>
    </location>
</feature>
<evidence type="ECO:0000256" key="8">
    <source>
        <dbReference type="ARBA" id="ARBA00023137"/>
    </source>
</evidence>
<comment type="catalytic activity">
    <reaction evidence="11">
        <text>L-tyrosyl-[protein] + ATP = O-phospho-L-tyrosyl-[protein] + ADP + H(+)</text>
        <dbReference type="Rhea" id="RHEA:10596"/>
        <dbReference type="Rhea" id="RHEA-COMP:10136"/>
        <dbReference type="Rhea" id="RHEA-COMP:20101"/>
        <dbReference type="ChEBI" id="CHEBI:15378"/>
        <dbReference type="ChEBI" id="CHEBI:30616"/>
        <dbReference type="ChEBI" id="CHEBI:46858"/>
        <dbReference type="ChEBI" id="CHEBI:61978"/>
        <dbReference type="ChEBI" id="CHEBI:456216"/>
        <dbReference type="EC" id="2.7.10.2"/>
    </reaction>
</comment>
<dbReference type="PROSITE" id="PS00108">
    <property type="entry name" value="PROTEIN_KINASE_ST"/>
    <property type="match status" value="1"/>
</dbReference>
<keyword evidence="8 11" id="KW-0829">Tyrosine-protein kinase</keyword>
<evidence type="ECO:0000313" key="23">
    <source>
        <dbReference type="Proteomes" id="UP001372834"/>
    </source>
</evidence>
<dbReference type="SUPFAM" id="SSF56112">
    <property type="entry name" value="Protein kinase-like (PK-like)"/>
    <property type="match status" value="1"/>
</dbReference>
<keyword evidence="7 14" id="KW-0460">Magnesium</keyword>
<feature type="active site" description="Proton acceptor" evidence="12">
    <location>
        <position position="305"/>
    </location>
</feature>
<keyword evidence="3 11" id="KW-0479">Metal-binding</keyword>
<dbReference type="EMBL" id="JAWJWF010000046">
    <property type="protein sequence ID" value="KAK6624849.1"/>
    <property type="molecule type" value="Genomic_DNA"/>
</dbReference>
<keyword evidence="17" id="KW-0175">Coiled coil</keyword>
<evidence type="ECO:0000313" key="22">
    <source>
        <dbReference type="Proteomes" id="UP001359485"/>
    </source>
</evidence>
<dbReference type="InterPro" id="IPR000719">
    <property type="entry name" value="Prot_kinase_dom"/>
</dbReference>
<accession>A0AAN8S604</accession>
<evidence type="ECO:0000256" key="11">
    <source>
        <dbReference type="PIRNR" id="PIRNR037281"/>
    </source>
</evidence>
<keyword evidence="22" id="KW-1185">Reference proteome</keyword>
<keyword evidence="16" id="KW-0723">Serine/threonine-protein kinase</keyword>
<comment type="subcellular location">
    <subcellularLocation>
        <location evidence="1 11">Nucleus</location>
    </subcellularLocation>
</comment>
<evidence type="ECO:0000313" key="21">
    <source>
        <dbReference type="EMBL" id="KAK6630612.1"/>
    </source>
</evidence>
<dbReference type="EC" id="2.7.10.2" evidence="11"/>
<proteinExistence type="inferred from homology"/>
<feature type="compositionally biased region" description="Polar residues" evidence="18">
    <location>
        <begin position="125"/>
        <end position="147"/>
    </location>
</feature>
<dbReference type="PROSITE" id="PS50011">
    <property type="entry name" value="PROTEIN_KINASE_DOM"/>
    <property type="match status" value="1"/>
</dbReference>
<evidence type="ECO:0000256" key="6">
    <source>
        <dbReference type="ARBA" id="ARBA00022840"/>
    </source>
</evidence>
<evidence type="ECO:0000256" key="5">
    <source>
        <dbReference type="ARBA" id="ARBA00022777"/>
    </source>
</evidence>
<dbReference type="SMART" id="SM00220">
    <property type="entry name" value="S_TKc"/>
    <property type="match status" value="1"/>
</dbReference>
<evidence type="ECO:0000256" key="1">
    <source>
        <dbReference type="ARBA" id="ARBA00004123"/>
    </source>
</evidence>
<keyword evidence="2 11" id="KW-0808">Transferase</keyword>
<dbReference type="GO" id="GO:0000287">
    <property type="term" value="F:magnesium ion binding"/>
    <property type="evidence" value="ECO:0007669"/>
    <property type="project" value="InterPro"/>
</dbReference>
<dbReference type="Pfam" id="PF00069">
    <property type="entry name" value="Pkinase"/>
    <property type="match status" value="1"/>
</dbReference>
<dbReference type="AlphaFoldDB" id="A0AAN8S604"/>
<dbReference type="InterPro" id="IPR008271">
    <property type="entry name" value="Ser/Thr_kinase_AS"/>
</dbReference>
<keyword evidence="9 11" id="KW-0539">Nucleus</keyword>
<dbReference type="PROSITE" id="PS00107">
    <property type="entry name" value="PROTEIN_KINASE_ATP"/>
    <property type="match status" value="1"/>
</dbReference>
<sequence>MSLDFDEDFDEGATDYKQTDTDSNTSMWLPISRKLTFSPVPDDMNFSSSINSTSSPIKMSPPCRNFLTLRLTEQPTTPGTIFLNSGRRIPATNKLNTRLSAPNLNPFTPESMLKLSKKRSRCTQSSKNAGKEANCQNNNITKDTQYSGEVDSDVEEQPVKRFAIIESNSGLSRYLTEFEQRSLLGTGEFGCVYKCTNRMDGCDYAIKKSSKTIAGSANERKALNEVFAHAVLGKHENVVRYFTAWAEDKHMLIQNEFCNGGSLQDAIEKHRANGSYFTEPEIRTILLHLAEGLRYIHSHNLVHMDIKPGNIFISREPRVRPLHYQSDDSFEEEDSQITYKIGDLGHVTSIATTPTAVEEGDTRYLAKEVFHDDYSNLTKADIFALGLTVYEAAGGGPLQKNGPEWHEIREGKIPHLKHCSKELNEFIKLMTHPDPERRPTALQILKHSVVCSTSNKTKEQLERELQAEKTKTQILEKRLKAVGMSHTREFEQDQTPGS</sequence>
<dbReference type="GO" id="GO:0005524">
    <property type="term" value="F:ATP binding"/>
    <property type="evidence" value="ECO:0007669"/>
    <property type="project" value="UniProtKB-UniRule"/>
</dbReference>
<dbReference type="PANTHER" id="PTHR11042">
    <property type="entry name" value="EUKARYOTIC TRANSLATION INITIATION FACTOR 2-ALPHA KINASE EIF2-ALPHA KINASE -RELATED"/>
    <property type="match status" value="1"/>
</dbReference>
<evidence type="ECO:0000256" key="9">
    <source>
        <dbReference type="ARBA" id="ARBA00023242"/>
    </source>
</evidence>
<gene>
    <name evidence="21" type="ORF">RUM43_014597</name>
    <name evidence="20" type="ORF">RUM44_011713</name>
</gene>
<evidence type="ECO:0000256" key="17">
    <source>
        <dbReference type="SAM" id="Coils"/>
    </source>
</evidence>
<dbReference type="Gene3D" id="3.30.200.20">
    <property type="entry name" value="Phosphorylase Kinase, domain 1"/>
    <property type="match status" value="1"/>
</dbReference>
<dbReference type="Proteomes" id="UP001372834">
    <property type="component" value="Unassembled WGS sequence"/>
</dbReference>
<evidence type="ECO:0000256" key="12">
    <source>
        <dbReference type="PIRSR" id="PIRSR037281-1"/>
    </source>
</evidence>
<evidence type="ECO:0000256" key="10">
    <source>
        <dbReference type="ARBA" id="ARBA00037982"/>
    </source>
</evidence>
<dbReference type="InterPro" id="IPR050339">
    <property type="entry name" value="CC_SR_Kinase"/>
</dbReference>
<keyword evidence="4 11" id="KW-0547">Nucleotide-binding</keyword>